<evidence type="ECO:0000313" key="2">
    <source>
        <dbReference type="EMBL" id="OZS41298.1"/>
    </source>
</evidence>
<organism evidence="2 3">
    <name type="scientific">Photobacterium sanguinicancri</name>
    <dbReference type="NCBI Taxonomy" id="875932"/>
    <lineage>
        <taxon>Bacteria</taxon>
        <taxon>Pseudomonadati</taxon>
        <taxon>Pseudomonadota</taxon>
        <taxon>Gammaproteobacteria</taxon>
        <taxon>Vibrionales</taxon>
        <taxon>Vibrionaceae</taxon>
        <taxon>Photobacterium</taxon>
    </lineage>
</organism>
<reference evidence="2 3" key="1">
    <citation type="journal article" date="2016" name="Antonie Van Leeuwenhoek">
        <title>Photobacterium sanguinicancri sp. nov. isolated from marine animals.</title>
        <authorList>
            <person name="Gomez-Gil B."/>
            <person name="Roque A."/>
            <person name="Rotllant G."/>
            <person name="Romalde J.L."/>
            <person name="Doce A."/>
            <person name="Eggermont M."/>
            <person name="Defoirdt T."/>
        </authorList>
    </citation>
    <scope>NUCLEOTIDE SEQUENCE [LARGE SCALE GENOMIC DNA]</scope>
    <source>
        <strain evidence="2 3">CAIM 1827</strain>
    </source>
</reference>
<name>A0ABX4FQR1_9GAMM</name>
<keyword evidence="3" id="KW-1185">Reference proteome</keyword>
<comment type="caution">
    <text evidence="2">The sequence shown here is derived from an EMBL/GenBank/DDBJ whole genome shotgun (WGS) entry which is preliminary data.</text>
</comment>
<dbReference type="Proteomes" id="UP000215999">
    <property type="component" value="Unassembled WGS sequence"/>
</dbReference>
<protein>
    <recommendedName>
        <fullName evidence="1">Glycosyl transferase family 28 C-terminal domain-containing protein</fullName>
    </recommendedName>
</protein>
<accession>A0ABX4FQR1</accession>
<dbReference type="PANTHER" id="PTHR47043:SF1">
    <property type="entry name" value="UDP-N-ACETYLGLUCOSAMINE TRANSFERASE SUBUNIT ALG13"/>
    <property type="match status" value="1"/>
</dbReference>
<dbReference type="InterPro" id="IPR048097">
    <property type="entry name" value="Cps14G-like"/>
</dbReference>
<gene>
    <name evidence="2" type="ORF">ASV53_24545</name>
</gene>
<sequence length="136" mass="15150">MKKQFSAEDYKVFVTLGTTVFSSLVNEIINISSEVKLNVIIQTPDADNFSSSDDVKFVKFVEDVERFYVDCDLVVTHAGAGSIYSLLDMNIPFIAVPNLERADHHQKDIASFLSENNYAKVCNLPTELGGIIENII</sequence>
<dbReference type="InterPro" id="IPR007235">
    <property type="entry name" value="Glyco_trans_28_C"/>
</dbReference>
<dbReference type="EMBL" id="NOIF01000450">
    <property type="protein sequence ID" value="OZS41298.1"/>
    <property type="molecule type" value="Genomic_DNA"/>
</dbReference>
<dbReference type="PANTHER" id="PTHR47043">
    <property type="entry name" value="UDP-N-ACETYLGLUCOSAMINE TRANSFERASE SUBUNIT ALG13"/>
    <property type="match status" value="1"/>
</dbReference>
<proteinExistence type="predicted"/>
<evidence type="ECO:0000313" key="3">
    <source>
        <dbReference type="Proteomes" id="UP000215999"/>
    </source>
</evidence>
<evidence type="ECO:0000259" key="1">
    <source>
        <dbReference type="Pfam" id="PF04101"/>
    </source>
</evidence>
<dbReference type="NCBIfam" id="NF041548">
    <property type="entry name" value="PssE"/>
    <property type="match status" value="1"/>
</dbReference>
<dbReference type="SUPFAM" id="SSF53756">
    <property type="entry name" value="UDP-Glycosyltransferase/glycogen phosphorylase"/>
    <property type="match status" value="1"/>
</dbReference>
<dbReference type="Pfam" id="PF04101">
    <property type="entry name" value="Glyco_tran_28_C"/>
    <property type="match status" value="1"/>
</dbReference>
<dbReference type="InterPro" id="IPR052474">
    <property type="entry name" value="UDP-GlcNAc_transferase"/>
</dbReference>
<dbReference type="RefSeq" id="WP_094959035.1">
    <property type="nucleotide sequence ID" value="NZ_NOIF01000450.1"/>
</dbReference>
<feature type="domain" description="Glycosyl transferase family 28 C-terminal" evidence="1">
    <location>
        <begin position="12"/>
        <end position="122"/>
    </location>
</feature>
<feature type="non-terminal residue" evidence="2">
    <location>
        <position position="136"/>
    </location>
</feature>
<dbReference type="Gene3D" id="3.40.50.2000">
    <property type="entry name" value="Glycogen Phosphorylase B"/>
    <property type="match status" value="1"/>
</dbReference>